<dbReference type="EMBL" id="JAJUBB010000004">
    <property type="protein sequence ID" value="MDD1781150.1"/>
    <property type="molecule type" value="Genomic_DNA"/>
</dbReference>
<dbReference type="Proteomes" id="UP001149821">
    <property type="component" value="Unassembled WGS sequence"/>
</dbReference>
<dbReference type="SUPFAM" id="SSF53955">
    <property type="entry name" value="Lysozyme-like"/>
    <property type="match status" value="1"/>
</dbReference>
<sequence length="170" mass="19408">MAEFALSFEHLIEDVFEVDSLDSRLEQLPLGRLGDQAGAWKLALIEAGWQREEFDLLFRECYRANVWLVLRANDIHSQAIADSLFRYASYAHCSHAVRLMQVTLGLPATGKMSDTDIDYLNVIDEDSFYLKFGRGKIAKMSENLRYRFDSSKACDEFEPIVTLMKPGSLT</sequence>
<organism evidence="1 2">
    <name type="scientific">Enterovibrio qingdaonensis</name>
    <dbReference type="NCBI Taxonomy" id="2899818"/>
    <lineage>
        <taxon>Bacteria</taxon>
        <taxon>Pseudomonadati</taxon>
        <taxon>Pseudomonadota</taxon>
        <taxon>Gammaproteobacteria</taxon>
        <taxon>Vibrionales</taxon>
        <taxon>Vibrionaceae</taxon>
        <taxon>Enterovibrio</taxon>
    </lineage>
</organism>
<gene>
    <name evidence="1" type="ORF">LRP49_08020</name>
</gene>
<proteinExistence type="predicted"/>
<comment type="caution">
    <text evidence="1">The sequence shown here is derived from an EMBL/GenBank/DDBJ whole genome shotgun (WGS) entry which is preliminary data.</text>
</comment>
<protein>
    <submittedName>
        <fullName evidence="1">Uncharacterized protein</fullName>
    </submittedName>
</protein>
<name>A0ABT5QJJ2_9GAMM</name>
<reference evidence="1" key="1">
    <citation type="submission" date="2021-12" db="EMBL/GenBank/DDBJ databases">
        <title>Enterovibrio ZSDZ35 sp. nov. and Enterovibrio ZSDZ42 sp. nov., isolated from coastal seawater in Qingdao.</title>
        <authorList>
            <person name="Zhang P."/>
        </authorList>
    </citation>
    <scope>NUCLEOTIDE SEQUENCE</scope>
    <source>
        <strain evidence="1">ZSDZ35</strain>
    </source>
</reference>
<keyword evidence="2" id="KW-1185">Reference proteome</keyword>
<evidence type="ECO:0000313" key="2">
    <source>
        <dbReference type="Proteomes" id="UP001149821"/>
    </source>
</evidence>
<evidence type="ECO:0000313" key="1">
    <source>
        <dbReference type="EMBL" id="MDD1781150.1"/>
    </source>
</evidence>
<dbReference type="Gene3D" id="1.20.141.10">
    <property type="entry name" value="Chitosanase, subunit A, domain 1"/>
    <property type="match status" value="1"/>
</dbReference>
<dbReference type="InterPro" id="IPR023346">
    <property type="entry name" value="Lysozyme-like_dom_sf"/>
</dbReference>
<accession>A0ABT5QJJ2</accession>
<dbReference type="RefSeq" id="WP_274141491.1">
    <property type="nucleotide sequence ID" value="NZ_JAJUBB010000004.1"/>
</dbReference>